<keyword evidence="1" id="KW-1133">Transmembrane helix</keyword>
<reference evidence="2" key="2">
    <citation type="submission" date="2020-05" db="UniProtKB">
        <authorList>
            <consortium name="EnsemblMetazoa"/>
        </authorList>
    </citation>
    <scope>IDENTIFICATION</scope>
    <source>
        <strain evidence="2">IAEA</strain>
    </source>
</reference>
<protein>
    <submittedName>
        <fullName evidence="2">Uncharacterized protein</fullName>
    </submittedName>
</protein>
<dbReference type="AlphaFoldDB" id="A0A1B0B0Q1"/>
<sequence length="142" mass="16837">MGNLINSRHLVIRNVVNVNLILTAIIYWSLFLPFLRKYGLRFDDFNPKTFNFQVNKINLNKRHVRINIRMRGDKCTRNLEIFTVNLHSDTDVFKILTSRCKNYLGWYCIMNSNKYTTTFSIKSLKPKYPKISIKSSNLVRQT</sequence>
<dbReference type="EMBL" id="JXJN01006805">
    <property type="status" value="NOT_ANNOTATED_CDS"/>
    <property type="molecule type" value="Genomic_DNA"/>
</dbReference>
<evidence type="ECO:0000256" key="1">
    <source>
        <dbReference type="SAM" id="Phobius"/>
    </source>
</evidence>
<reference evidence="3" key="1">
    <citation type="submission" date="2015-01" db="EMBL/GenBank/DDBJ databases">
        <authorList>
            <person name="Aksoy S."/>
            <person name="Warren W."/>
            <person name="Wilson R.K."/>
        </authorList>
    </citation>
    <scope>NUCLEOTIDE SEQUENCE [LARGE SCALE GENOMIC DNA]</scope>
    <source>
        <strain evidence="3">IAEA</strain>
    </source>
</reference>
<dbReference type="EnsemblMetazoa" id="GPPI014963-RA">
    <property type="protein sequence ID" value="GPPI014963-PA"/>
    <property type="gene ID" value="GPPI014963"/>
</dbReference>
<feature type="transmembrane region" description="Helical" evidence="1">
    <location>
        <begin position="15"/>
        <end position="35"/>
    </location>
</feature>
<accession>A0A1B0B0Q1</accession>
<keyword evidence="1" id="KW-0472">Membrane</keyword>
<keyword evidence="3" id="KW-1185">Reference proteome</keyword>
<evidence type="ECO:0000313" key="3">
    <source>
        <dbReference type="Proteomes" id="UP000092460"/>
    </source>
</evidence>
<dbReference type="VEuPathDB" id="VectorBase:GPPI014963"/>
<evidence type="ECO:0000313" key="2">
    <source>
        <dbReference type="EnsemblMetazoa" id="GPPI014963-PA"/>
    </source>
</evidence>
<keyword evidence="1" id="KW-0812">Transmembrane</keyword>
<name>A0A1B0B0Q1_9MUSC</name>
<organism evidence="2 3">
    <name type="scientific">Glossina palpalis gambiensis</name>
    <dbReference type="NCBI Taxonomy" id="67801"/>
    <lineage>
        <taxon>Eukaryota</taxon>
        <taxon>Metazoa</taxon>
        <taxon>Ecdysozoa</taxon>
        <taxon>Arthropoda</taxon>
        <taxon>Hexapoda</taxon>
        <taxon>Insecta</taxon>
        <taxon>Pterygota</taxon>
        <taxon>Neoptera</taxon>
        <taxon>Endopterygota</taxon>
        <taxon>Diptera</taxon>
        <taxon>Brachycera</taxon>
        <taxon>Muscomorpha</taxon>
        <taxon>Hippoboscoidea</taxon>
        <taxon>Glossinidae</taxon>
        <taxon>Glossina</taxon>
    </lineage>
</organism>
<dbReference type="Proteomes" id="UP000092460">
    <property type="component" value="Unassembled WGS sequence"/>
</dbReference>
<proteinExistence type="predicted"/>